<protein>
    <submittedName>
        <fullName evidence="1">Protein tesmin/TSO1-like CXC 2</fullName>
    </submittedName>
</protein>
<dbReference type="Proteomes" id="UP001060215">
    <property type="component" value="Chromosome 12"/>
</dbReference>
<sequence length="930" mass="101131">MGSPEIDKTTTPTTTTTNTNASPSDSVTIQDSAIFSYISNLSPIKPVKAAPMAAGFPGLGSPPSVFTSPHLNRHQETSYLKRPRCRQLCSAELSQQDVRGKKIAICSNEIEKSETQGSSVLVPCTEKECEKKGSVQDQATSPSGCVDDYSADSVEVDCANSVHSGSLSLIQSGDVPKSLNDCNDLKEMIPKLDEKNDIGQYAEKALGAFPATSELAGQNFQEKSSFDNKPVETDTKPGSSEMTPNICPIVESDLSVDKALEEHYDLPVAQHVVAAHKEKLDCAIQFLLESLQPIQGYGDGSMTAIQASDRHVENIVLHDPKGKQHSGMHRRCPWFEEAHQNIMTNSPGFGSPSNIVTNSRLSTSHADLEVFESSCLEVSAASSGRQLINLTQPMISHRNSGSKSAVLKPSGIGLHLNSIINAMPIACGAIGSMKSAEKGYMNVEGRKLICQQPANTKSGSILRNVRERVSASSEDGSYETQALVAITSLASQSSQIEKPSNDPALLKQGEYQTTPCDKGKSISKCADAVEELNRSSPKKKRKKAWTTNDDDDDDDDDDYSCIHCNCKKSKCLKLYCDCLAAGMYCDETCTCQECFNRLEYEDTVQETRQQIESRNPLAFAPKIVQHVTDSPANNNGENGNNSTPSSARHKRGCNCKKSMCSKKYCECYQANVGCSTGCRCEGCKNVYGRKEEYDMTKDALSKGPIHESFENTFDEKLEMVSNQEGLLQTELCNPQNLMPLTPSFQFSNHGKDVSKSQFSTRRCLPSPASNVTFLPPHGKSQRSPENSDSHGTLLKARKHDEDVVSCYQGLDYSNAETVDGFSLRCDELAIGNDFSTLTNPPSTTIASPLSSKLSDWTTISRSQSCPVSGHLSSIGSDEKLPDTMEDNMTEILKDTSTPLDALKVTSLPCIDSKDSTSQNVNDPEDCSSKK</sequence>
<name>A0ACC0FWU1_9ERIC</name>
<evidence type="ECO:0000313" key="2">
    <source>
        <dbReference type="Proteomes" id="UP001060215"/>
    </source>
</evidence>
<accession>A0ACC0FWU1</accession>
<dbReference type="EMBL" id="CM045769">
    <property type="protein sequence ID" value="KAI7993266.1"/>
    <property type="molecule type" value="Genomic_DNA"/>
</dbReference>
<evidence type="ECO:0000313" key="1">
    <source>
        <dbReference type="EMBL" id="KAI7993266.1"/>
    </source>
</evidence>
<comment type="caution">
    <text evidence="1">The sequence shown here is derived from an EMBL/GenBank/DDBJ whole genome shotgun (WGS) entry which is preliminary data.</text>
</comment>
<keyword evidence="2" id="KW-1185">Reference proteome</keyword>
<gene>
    <name evidence="1" type="ORF">LOK49_LG11G01559</name>
</gene>
<proteinExistence type="predicted"/>
<organism evidence="1 2">
    <name type="scientific">Camellia lanceoleosa</name>
    <dbReference type="NCBI Taxonomy" id="1840588"/>
    <lineage>
        <taxon>Eukaryota</taxon>
        <taxon>Viridiplantae</taxon>
        <taxon>Streptophyta</taxon>
        <taxon>Embryophyta</taxon>
        <taxon>Tracheophyta</taxon>
        <taxon>Spermatophyta</taxon>
        <taxon>Magnoliopsida</taxon>
        <taxon>eudicotyledons</taxon>
        <taxon>Gunneridae</taxon>
        <taxon>Pentapetalae</taxon>
        <taxon>asterids</taxon>
        <taxon>Ericales</taxon>
        <taxon>Theaceae</taxon>
        <taxon>Camellia</taxon>
    </lineage>
</organism>
<reference evidence="1 2" key="1">
    <citation type="journal article" date="2022" name="Plant J.">
        <title>Chromosome-level genome of Camellia lanceoleosa provides a valuable resource for understanding genome evolution and self-incompatibility.</title>
        <authorList>
            <person name="Gong W."/>
            <person name="Xiao S."/>
            <person name="Wang L."/>
            <person name="Liao Z."/>
            <person name="Chang Y."/>
            <person name="Mo W."/>
            <person name="Hu G."/>
            <person name="Li W."/>
            <person name="Zhao G."/>
            <person name="Zhu H."/>
            <person name="Hu X."/>
            <person name="Ji K."/>
            <person name="Xiang X."/>
            <person name="Song Q."/>
            <person name="Yuan D."/>
            <person name="Jin S."/>
            <person name="Zhang L."/>
        </authorList>
    </citation>
    <scope>NUCLEOTIDE SEQUENCE [LARGE SCALE GENOMIC DNA]</scope>
    <source>
        <strain evidence="1">SQ_2022a</strain>
    </source>
</reference>